<reference evidence="2 3" key="1">
    <citation type="submission" date="2023-12" db="EMBL/GenBank/DDBJ databases">
        <title>Amycolatopsis sp. V23-08.</title>
        <authorList>
            <person name="Somphong A."/>
        </authorList>
    </citation>
    <scope>NUCLEOTIDE SEQUENCE [LARGE SCALE GENOMIC DNA]</scope>
    <source>
        <strain evidence="2 3">V23-08</strain>
    </source>
</reference>
<dbReference type="EMBL" id="JAYFSI010000011">
    <property type="protein sequence ID" value="MEA5365216.1"/>
    <property type="molecule type" value="Genomic_DNA"/>
</dbReference>
<evidence type="ECO:0000313" key="2">
    <source>
        <dbReference type="EMBL" id="MEA5365216.1"/>
    </source>
</evidence>
<name>A0ABU5RG13_9PSEU</name>
<organism evidence="2 3">
    <name type="scientific">Amycolatopsis heterodermiae</name>
    <dbReference type="NCBI Taxonomy" id="3110235"/>
    <lineage>
        <taxon>Bacteria</taxon>
        <taxon>Bacillati</taxon>
        <taxon>Actinomycetota</taxon>
        <taxon>Actinomycetes</taxon>
        <taxon>Pseudonocardiales</taxon>
        <taxon>Pseudonocardiaceae</taxon>
        <taxon>Amycolatopsis</taxon>
    </lineage>
</organism>
<sequence length="113" mass="11729">MPAETGTAPVSSGTTRSRSTTRPARVSSTATRPRSVRSGSTAAHVVVVSIVSGAAGGITGRNGGTRRHAVPVARGGGSTSTVDADRRVRRRNGQLGIFILPSRRRRRSSPGLR</sequence>
<dbReference type="Proteomes" id="UP001304298">
    <property type="component" value="Unassembled WGS sequence"/>
</dbReference>
<accession>A0ABU5RG13</accession>
<keyword evidence="3" id="KW-1185">Reference proteome</keyword>
<gene>
    <name evidence="2" type="ORF">VA596_37190</name>
</gene>
<feature type="compositionally biased region" description="Low complexity" evidence="1">
    <location>
        <begin position="9"/>
        <end position="32"/>
    </location>
</feature>
<feature type="region of interest" description="Disordered" evidence="1">
    <location>
        <begin position="1"/>
        <end position="42"/>
    </location>
</feature>
<proteinExistence type="predicted"/>
<comment type="caution">
    <text evidence="2">The sequence shown here is derived from an EMBL/GenBank/DDBJ whole genome shotgun (WGS) entry which is preliminary data.</text>
</comment>
<dbReference type="RefSeq" id="WP_323333562.1">
    <property type="nucleotide sequence ID" value="NZ_JAYFSI010000011.1"/>
</dbReference>
<evidence type="ECO:0000313" key="3">
    <source>
        <dbReference type="Proteomes" id="UP001304298"/>
    </source>
</evidence>
<evidence type="ECO:0000256" key="1">
    <source>
        <dbReference type="SAM" id="MobiDB-lite"/>
    </source>
</evidence>
<feature type="region of interest" description="Disordered" evidence="1">
    <location>
        <begin position="55"/>
        <end position="81"/>
    </location>
</feature>
<protein>
    <submittedName>
        <fullName evidence="2">Uncharacterized protein</fullName>
    </submittedName>
</protein>